<organism evidence="7 8">
    <name type="scientific">Aquitalea magnusonii</name>
    <dbReference type="NCBI Taxonomy" id="332411"/>
    <lineage>
        <taxon>Bacteria</taxon>
        <taxon>Pseudomonadati</taxon>
        <taxon>Pseudomonadota</taxon>
        <taxon>Betaproteobacteria</taxon>
        <taxon>Neisseriales</taxon>
        <taxon>Chromobacteriaceae</taxon>
        <taxon>Aquitalea</taxon>
    </lineage>
</organism>
<dbReference type="InterPro" id="IPR016181">
    <property type="entry name" value="Acyl_CoA_acyltransferase"/>
</dbReference>
<sequence length="163" mass="17693">MRVLIQALSSNHDRKSFDCGVVTLNNWLAQMANQHQAKGFARTFVAVDSAVPDKILGYYALASAHIMSESLADNHKLPRIIPAVRLGRLAIDRRVQGIGMGAALLVDALTRIRDDIAPTIGVHSVFVDAVNEHAANFYQKFGFTRSPGNPLLLALPIASIPLP</sequence>
<evidence type="ECO:0000259" key="6">
    <source>
        <dbReference type="Pfam" id="PF13673"/>
    </source>
</evidence>
<keyword evidence="2" id="KW-1277">Toxin-antitoxin system</keyword>
<dbReference type="PANTHER" id="PTHR36449">
    <property type="entry name" value="ACETYLTRANSFERASE-RELATED"/>
    <property type="match status" value="1"/>
</dbReference>
<dbReference type="GO" id="GO:0016747">
    <property type="term" value="F:acyltransferase activity, transferring groups other than amino-acyl groups"/>
    <property type="evidence" value="ECO:0007669"/>
    <property type="project" value="InterPro"/>
</dbReference>
<evidence type="ECO:0000256" key="3">
    <source>
        <dbReference type="ARBA" id="ARBA00022679"/>
    </source>
</evidence>
<dbReference type="Proteomes" id="UP000248395">
    <property type="component" value="Unassembled WGS sequence"/>
</dbReference>
<proteinExistence type="predicted"/>
<gene>
    <name evidence="7" type="ORF">DFR38_11836</name>
</gene>
<accession>A0A318J874</accession>
<dbReference type="AlphaFoldDB" id="A0A318J874"/>
<name>A0A318J874_9NEIS</name>
<dbReference type="SUPFAM" id="SSF55729">
    <property type="entry name" value="Acyl-CoA N-acyltransferases (Nat)"/>
    <property type="match status" value="1"/>
</dbReference>
<dbReference type="OrthoDB" id="9799147at2"/>
<dbReference type="PANTHER" id="PTHR36449:SF1">
    <property type="entry name" value="ACETYLTRANSFERASE"/>
    <property type="match status" value="1"/>
</dbReference>
<protein>
    <submittedName>
        <fullName evidence="7">Acetyltransferase (GNAT) family protein</fullName>
    </submittedName>
</protein>
<reference evidence="7 8" key="1">
    <citation type="submission" date="2018-05" db="EMBL/GenBank/DDBJ databases">
        <title>Genomic Encyclopedia of Type Strains, Phase IV (KMG-IV): sequencing the most valuable type-strain genomes for metagenomic binning, comparative biology and taxonomic classification.</title>
        <authorList>
            <person name="Goeker M."/>
        </authorList>
    </citation>
    <scope>NUCLEOTIDE SEQUENCE [LARGE SCALE GENOMIC DNA]</scope>
    <source>
        <strain evidence="7 8">DSM 25134</strain>
    </source>
</reference>
<comment type="caution">
    <text evidence="7">The sequence shown here is derived from an EMBL/GenBank/DDBJ whole genome shotgun (WGS) entry which is preliminary data.</text>
</comment>
<dbReference type="Pfam" id="PF13673">
    <property type="entry name" value="Acetyltransf_10"/>
    <property type="match status" value="1"/>
</dbReference>
<evidence type="ECO:0000256" key="1">
    <source>
        <dbReference type="ARBA" id="ARBA00022491"/>
    </source>
</evidence>
<evidence type="ECO:0000313" key="7">
    <source>
        <dbReference type="EMBL" id="PXX42755.1"/>
    </source>
</evidence>
<comment type="catalytic activity">
    <reaction evidence="5">
        <text>glycyl-tRNA(Gly) + acetyl-CoA = N-acetylglycyl-tRNA(Gly) + CoA + H(+)</text>
        <dbReference type="Rhea" id="RHEA:81867"/>
        <dbReference type="Rhea" id="RHEA-COMP:9683"/>
        <dbReference type="Rhea" id="RHEA-COMP:19766"/>
        <dbReference type="ChEBI" id="CHEBI:15378"/>
        <dbReference type="ChEBI" id="CHEBI:57287"/>
        <dbReference type="ChEBI" id="CHEBI:57288"/>
        <dbReference type="ChEBI" id="CHEBI:78522"/>
        <dbReference type="ChEBI" id="CHEBI:232036"/>
    </reaction>
</comment>
<dbReference type="Gene3D" id="3.40.630.30">
    <property type="match status" value="1"/>
</dbReference>
<dbReference type="EMBL" id="QJKC01000018">
    <property type="protein sequence ID" value="PXX42755.1"/>
    <property type="molecule type" value="Genomic_DNA"/>
</dbReference>
<dbReference type="InterPro" id="IPR000182">
    <property type="entry name" value="GNAT_dom"/>
</dbReference>
<keyword evidence="3 7" id="KW-0808">Transferase</keyword>
<evidence type="ECO:0000313" key="8">
    <source>
        <dbReference type="Proteomes" id="UP000248395"/>
    </source>
</evidence>
<evidence type="ECO:0000256" key="4">
    <source>
        <dbReference type="ARBA" id="ARBA00023315"/>
    </source>
</evidence>
<evidence type="ECO:0000256" key="2">
    <source>
        <dbReference type="ARBA" id="ARBA00022649"/>
    </source>
</evidence>
<evidence type="ECO:0000256" key="5">
    <source>
        <dbReference type="ARBA" id="ARBA00049880"/>
    </source>
</evidence>
<keyword evidence="8" id="KW-1185">Reference proteome</keyword>
<feature type="domain" description="N-acetyltransferase" evidence="6">
    <location>
        <begin position="84"/>
        <end position="148"/>
    </location>
</feature>
<keyword evidence="4" id="KW-0012">Acyltransferase</keyword>
<keyword evidence="1" id="KW-0678">Repressor</keyword>